<dbReference type="InterPro" id="IPR020556">
    <property type="entry name" value="Amidase_CS"/>
</dbReference>
<dbReference type="GeneID" id="301819752"/>
<evidence type="ECO:0000259" key="3">
    <source>
        <dbReference type="Pfam" id="PF01425"/>
    </source>
</evidence>
<dbReference type="HOGENOM" id="CLU_009600_0_4_5"/>
<reference evidence="4 5" key="1">
    <citation type="journal article" date="2013" name="Appl. Environ. Microbiol.">
        <title>Genome analysis suggests that the soil oligotrophic bacterium Agromonas oligotrophica (Bradyrhizobium oligotrophicum) is a nitrogen-fixing symbiont of Aeschynomene indica.</title>
        <authorList>
            <person name="Okubo T."/>
            <person name="Fukushima S."/>
            <person name="Itakura M."/>
            <person name="Oshima K."/>
            <person name="Longtonglang A."/>
            <person name="Teaumroong N."/>
            <person name="Mitsui H."/>
            <person name="Hattori M."/>
            <person name="Hattori R."/>
            <person name="Hattori T."/>
            <person name="Minamisawa K."/>
        </authorList>
    </citation>
    <scope>NUCLEOTIDE SEQUENCE [LARGE SCALE GENOMIC DNA]</scope>
    <source>
        <strain evidence="4 5">S58</strain>
    </source>
</reference>
<dbReference type="GO" id="GO:0003824">
    <property type="term" value="F:catalytic activity"/>
    <property type="evidence" value="ECO:0007669"/>
    <property type="project" value="InterPro"/>
</dbReference>
<dbReference type="SUPFAM" id="SSF75304">
    <property type="entry name" value="Amidase signature (AS) enzymes"/>
    <property type="match status" value="1"/>
</dbReference>
<dbReference type="AlphaFoldDB" id="M4ZDW4"/>
<dbReference type="STRING" id="1245469.S58_60410"/>
<sequence length="483" mass="51645">MNALLDYSAVEVVSLLRRGDVTPHDCLDAVEQRVGEVNSTFNALPTLCFDRAHDRASKLMQKPRDERGQLSGLPLVIKDLQKVSGVRSTAGSLIYSDHVPAFTDAVVQHIEDEGGLVFGKSNVPELGVGFNSLNPVFDPCLNPWNVKYSPGGSSSGSATALALNMTWLAHGSDMGGSLRIPASFCGVVGMRPSPGRVAMANRAAVDQTLAVQGPMARNVVDLAMFLDAMSGETHRDLLSKPRPLRSFASAAHVQKLPKRVAFSADLNIGPVDPEVARIVQNAAALLQANGVVVDQASPNLDGVQRCFRVMRAYVLACSLGNVLRKQAALVRSTDIRENVTEGLQLKIDQMLEAEQARVRIVQHVADFFETYDLLICPTTIVPAHPIDQPTVVECAGQVFDGYFDWTALTYVAAVAGLPALSLPCGVTRSGLPVGLQVIGPTNGDHDVISCAAALESMLSFHQLAPVRGRSEATALSENIQRPA</sequence>
<evidence type="ECO:0000313" key="4">
    <source>
        <dbReference type="EMBL" id="BAM92017.1"/>
    </source>
</evidence>
<dbReference type="PANTHER" id="PTHR11895:SF76">
    <property type="entry name" value="INDOLEACETAMIDE HYDROLASE"/>
    <property type="match status" value="1"/>
</dbReference>
<evidence type="ECO:0000256" key="2">
    <source>
        <dbReference type="ARBA" id="ARBA00021874"/>
    </source>
</evidence>
<dbReference type="InterPro" id="IPR036928">
    <property type="entry name" value="AS_sf"/>
</dbReference>
<dbReference type="InterPro" id="IPR000120">
    <property type="entry name" value="Amidase"/>
</dbReference>
<dbReference type="Pfam" id="PF01425">
    <property type="entry name" value="Amidase"/>
    <property type="match status" value="1"/>
</dbReference>
<dbReference type="PROSITE" id="PS00571">
    <property type="entry name" value="AMIDASES"/>
    <property type="match status" value="1"/>
</dbReference>
<keyword evidence="5" id="KW-1185">Reference proteome</keyword>
<dbReference type="PANTHER" id="PTHR11895">
    <property type="entry name" value="TRANSAMIDASE"/>
    <property type="match status" value="1"/>
</dbReference>
<evidence type="ECO:0000313" key="5">
    <source>
        <dbReference type="Proteomes" id="UP000011841"/>
    </source>
</evidence>
<dbReference type="Proteomes" id="UP000011841">
    <property type="component" value="Chromosome"/>
</dbReference>
<name>M4ZDW4_9BRAD</name>
<evidence type="ECO:0000256" key="1">
    <source>
        <dbReference type="ARBA" id="ARBA00003871"/>
    </source>
</evidence>
<accession>M4ZDW4</accession>
<protein>
    <recommendedName>
        <fullName evidence="2">Indoleacetamide hydrolase</fullName>
    </recommendedName>
</protein>
<dbReference type="RefSeq" id="WP_015669102.1">
    <property type="nucleotide sequence ID" value="NC_020453.1"/>
</dbReference>
<comment type="function">
    <text evidence="1">Hydrolyzes indole-3-acetamide (IAM) into indole-3-acetic acid (IAA).</text>
</comment>
<gene>
    <name evidence="4" type="ORF">S58_60410</name>
</gene>
<proteinExistence type="predicted"/>
<dbReference type="Gene3D" id="3.90.1300.10">
    <property type="entry name" value="Amidase signature (AS) domain"/>
    <property type="match status" value="1"/>
</dbReference>
<dbReference type="EMBL" id="AP012603">
    <property type="protein sequence ID" value="BAM92017.1"/>
    <property type="molecule type" value="Genomic_DNA"/>
</dbReference>
<dbReference type="PATRIC" id="fig|1245469.3.peg.6177"/>
<dbReference type="eggNOG" id="COG0154">
    <property type="taxonomic scope" value="Bacteria"/>
</dbReference>
<dbReference type="OrthoDB" id="9814821at2"/>
<organism evidence="4 5">
    <name type="scientific">Bradyrhizobium oligotrophicum S58</name>
    <dbReference type="NCBI Taxonomy" id="1245469"/>
    <lineage>
        <taxon>Bacteria</taxon>
        <taxon>Pseudomonadati</taxon>
        <taxon>Pseudomonadota</taxon>
        <taxon>Alphaproteobacteria</taxon>
        <taxon>Hyphomicrobiales</taxon>
        <taxon>Nitrobacteraceae</taxon>
        <taxon>Bradyrhizobium</taxon>
    </lineage>
</organism>
<feature type="domain" description="Amidase" evidence="3">
    <location>
        <begin position="28"/>
        <end position="447"/>
    </location>
</feature>
<dbReference type="KEGG" id="aol:S58_60410"/>
<dbReference type="InterPro" id="IPR023631">
    <property type="entry name" value="Amidase_dom"/>
</dbReference>